<dbReference type="FunFam" id="1.10.600.10:FF:000007">
    <property type="entry name" value="Isoprene synthase, chloroplastic"/>
    <property type="match status" value="1"/>
</dbReference>
<dbReference type="EMBL" id="CM018047">
    <property type="protein sequence ID" value="KAA8523780.1"/>
    <property type="molecule type" value="Genomic_DNA"/>
</dbReference>
<keyword evidence="3" id="KW-0456">Lyase</keyword>
<dbReference type="InterPro" id="IPR008949">
    <property type="entry name" value="Isoprenoid_synthase_dom_sf"/>
</dbReference>
<dbReference type="GO" id="GO:0010333">
    <property type="term" value="F:terpene synthase activity"/>
    <property type="evidence" value="ECO:0007669"/>
    <property type="project" value="InterPro"/>
</dbReference>
<accession>A0A5J4ZZW9</accession>
<evidence type="ECO:0000313" key="7">
    <source>
        <dbReference type="Proteomes" id="UP000325577"/>
    </source>
</evidence>
<evidence type="ECO:0000259" key="4">
    <source>
        <dbReference type="Pfam" id="PF01397"/>
    </source>
</evidence>
<dbReference type="PANTHER" id="PTHR31225:SF221">
    <property type="entry name" value="(-)-GERMACRENE D SYNTHASE"/>
    <property type="match status" value="1"/>
</dbReference>
<feature type="domain" description="Terpene synthase N-terminal" evidence="4">
    <location>
        <begin position="30"/>
        <end position="207"/>
    </location>
</feature>
<dbReference type="FunFam" id="1.50.10.130:FF:000001">
    <property type="entry name" value="Isoprene synthase, chloroplastic"/>
    <property type="match status" value="1"/>
</dbReference>
<dbReference type="GO" id="GO:0000287">
    <property type="term" value="F:magnesium ion binding"/>
    <property type="evidence" value="ECO:0007669"/>
    <property type="project" value="InterPro"/>
</dbReference>
<dbReference type="Pfam" id="PF01397">
    <property type="entry name" value="Terpene_synth"/>
    <property type="match status" value="1"/>
</dbReference>
<evidence type="ECO:0000313" key="6">
    <source>
        <dbReference type="EMBL" id="KAA8523780.1"/>
    </source>
</evidence>
<dbReference type="PANTHER" id="PTHR31225">
    <property type="entry name" value="OS04G0344100 PROTEIN-RELATED"/>
    <property type="match status" value="1"/>
</dbReference>
<dbReference type="InterPro" id="IPR005630">
    <property type="entry name" value="Terpene_synthase_metal-bd"/>
</dbReference>
<dbReference type="SFLD" id="SFLDG01019">
    <property type="entry name" value="Terpene_Cyclase_Like_1_C_Termi"/>
    <property type="match status" value="1"/>
</dbReference>
<organism evidence="6 7">
    <name type="scientific">Nyssa sinensis</name>
    <dbReference type="NCBI Taxonomy" id="561372"/>
    <lineage>
        <taxon>Eukaryota</taxon>
        <taxon>Viridiplantae</taxon>
        <taxon>Streptophyta</taxon>
        <taxon>Embryophyta</taxon>
        <taxon>Tracheophyta</taxon>
        <taxon>Spermatophyta</taxon>
        <taxon>Magnoliopsida</taxon>
        <taxon>eudicotyledons</taxon>
        <taxon>Gunneridae</taxon>
        <taxon>Pentapetalae</taxon>
        <taxon>asterids</taxon>
        <taxon>Cornales</taxon>
        <taxon>Nyssaceae</taxon>
        <taxon>Nyssa</taxon>
    </lineage>
</organism>
<dbReference type="SFLD" id="SFLDS00005">
    <property type="entry name" value="Isoprenoid_Synthase_Type_I"/>
    <property type="match status" value="1"/>
</dbReference>
<dbReference type="GO" id="GO:0016102">
    <property type="term" value="P:diterpenoid biosynthetic process"/>
    <property type="evidence" value="ECO:0007669"/>
    <property type="project" value="InterPro"/>
</dbReference>
<dbReference type="Gene3D" id="1.10.600.10">
    <property type="entry name" value="Farnesyl Diphosphate Synthase"/>
    <property type="match status" value="1"/>
</dbReference>
<evidence type="ECO:0000256" key="1">
    <source>
        <dbReference type="ARBA" id="ARBA00001946"/>
    </source>
</evidence>
<protein>
    <submittedName>
        <fullName evidence="6">Uncharacterized protein</fullName>
    </submittedName>
</protein>
<evidence type="ECO:0000259" key="5">
    <source>
        <dbReference type="Pfam" id="PF03936"/>
    </source>
</evidence>
<dbReference type="InterPro" id="IPR050148">
    <property type="entry name" value="Terpene_synthase-like"/>
</dbReference>
<evidence type="ECO:0000256" key="3">
    <source>
        <dbReference type="ARBA" id="ARBA00023239"/>
    </source>
</evidence>
<reference evidence="6 7" key="1">
    <citation type="submission" date="2019-09" db="EMBL/GenBank/DDBJ databases">
        <title>A chromosome-level genome assembly of the Chinese tupelo Nyssa sinensis.</title>
        <authorList>
            <person name="Yang X."/>
            <person name="Kang M."/>
            <person name="Yang Y."/>
            <person name="Xiong H."/>
            <person name="Wang M."/>
            <person name="Zhang Z."/>
            <person name="Wang Z."/>
            <person name="Wu H."/>
            <person name="Ma T."/>
            <person name="Liu J."/>
            <person name="Xi Z."/>
        </authorList>
    </citation>
    <scope>NUCLEOTIDE SEQUENCE [LARGE SCALE GENOMIC DNA]</scope>
    <source>
        <strain evidence="6">J267</strain>
        <tissue evidence="6">Leaf</tissue>
    </source>
</reference>
<name>A0A5J4ZZW9_9ASTE</name>
<dbReference type="OrthoDB" id="1877784at2759"/>
<feature type="domain" description="Terpene synthase metal-binding" evidence="5">
    <location>
        <begin position="264"/>
        <end position="504"/>
    </location>
</feature>
<dbReference type="Pfam" id="PF03936">
    <property type="entry name" value="Terpene_synth_C"/>
    <property type="match status" value="1"/>
</dbReference>
<dbReference type="SUPFAM" id="SSF48239">
    <property type="entry name" value="Terpenoid cyclases/Protein prenyltransferases"/>
    <property type="match status" value="1"/>
</dbReference>
<proteinExistence type="predicted"/>
<dbReference type="InterPro" id="IPR008930">
    <property type="entry name" value="Terpenoid_cyclase/PrenylTrfase"/>
</dbReference>
<gene>
    <name evidence="6" type="ORF">F0562_010203</name>
</gene>
<dbReference type="Proteomes" id="UP000325577">
    <property type="component" value="Linkage Group LG4"/>
</dbReference>
<dbReference type="Gene3D" id="1.50.10.130">
    <property type="entry name" value="Terpene synthase, N-terminal domain"/>
    <property type="match status" value="1"/>
</dbReference>
<dbReference type="InterPro" id="IPR034741">
    <property type="entry name" value="Terpene_cyclase-like_1_C"/>
</dbReference>
<dbReference type="InterPro" id="IPR036965">
    <property type="entry name" value="Terpene_synth_N_sf"/>
</dbReference>
<comment type="cofactor">
    <cofactor evidence="1">
        <name>Mg(2+)</name>
        <dbReference type="ChEBI" id="CHEBI:18420"/>
    </cofactor>
</comment>
<dbReference type="InterPro" id="IPR001906">
    <property type="entry name" value="Terpene_synth_N"/>
</dbReference>
<evidence type="ECO:0000256" key="2">
    <source>
        <dbReference type="ARBA" id="ARBA00022723"/>
    </source>
</evidence>
<keyword evidence="7" id="KW-1185">Reference proteome</keyword>
<dbReference type="AlphaFoldDB" id="A0A5J4ZZW9"/>
<sequence>MSVQASAVLVTTQNVVPEVTRRSANFHPSIWGDRFLTCPSNITENDSHTELLVQQLKEEVRKMVVGAADKPAKQLKLIDAIQRLGVSYHFETEIEAALQHIYDTYHLHGDNENEDDLYTTALCFRLLRQQGHFMSCDVFNKFKDNKGKFMESLIGDVRGMLSLYEATHLRVHGEDILDEALAFTTAHLESLASNLSNLVATQVMHALERPIRKGLPRVEARYYISIYQEEDTRDETLSKFAKLDFNLLQKVHQRELTDIARWWKDLDVPKKLPFTRDRVVELYFWILGVYFEPQHFLARRILTKVIAMISIIDDIYDVYGTFEELQLFTKAIERWNISAMDELPEYMKVCYGALLDVYNEIEQEIVKQGYSYRIHYAKEAMKTQVRGYFTEAKWFHEGYVPTMEEYMPNALLTGAYLTLSTTSFVGLGEIATKDAFDWVSSVPKIVIAASMICRLMDDIVSHKFEQKRGHVASAVECYMKQHEGASEKKAVAEFQEQVSNAWKDINEEFLRPTAVPMLLLTRVLNLARVMDVLYKDEDGYTHAQIMTENLVTSLLINSVPI</sequence>
<dbReference type="InterPro" id="IPR044814">
    <property type="entry name" value="Terpene_cyclase_plant_C1"/>
</dbReference>
<dbReference type="SUPFAM" id="SSF48576">
    <property type="entry name" value="Terpenoid synthases"/>
    <property type="match status" value="1"/>
</dbReference>
<keyword evidence="2" id="KW-0479">Metal-binding</keyword>
<dbReference type="CDD" id="cd00684">
    <property type="entry name" value="Terpene_cyclase_plant_C1"/>
    <property type="match status" value="1"/>
</dbReference>